<protein>
    <submittedName>
        <fullName evidence="2">Uncharacterized protein</fullName>
    </submittedName>
</protein>
<dbReference type="PATRIC" id="fig|50340.43.peg.1488"/>
<dbReference type="RefSeq" id="WP_054063683.1">
    <property type="nucleotide sequence ID" value="NZ_JSYZ01000016.1"/>
</dbReference>
<name>A0A0M9GER9_9PSED</name>
<dbReference type="EMBL" id="JSYZ01000016">
    <property type="protein sequence ID" value="KPA89333.1"/>
    <property type="molecule type" value="Genomic_DNA"/>
</dbReference>
<keyword evidence="1" id="KW-0812">Transmembrane</keyword>
<keyword evidence="1" id="KW-0472">Membrane</keyword>
<accession>A0A0M9GER9</accession>
<evidence type="ECO:0000256" key="1">
    <source>
        <dbReference type="SAM" id="Phobius"/>
    </source>
</evidence>
<dbReference type="OrthoDB" id="6064670at2"/>
<evidence type="ECO:0000313" key="3">
    <source>
        <dbReference type="Proteomes" id="UP000037931"/>
    </source>
</evidence>
<keyword evidence="1" id="KW-1133">Transmembrane helix</keyword>
<gene>
    <name evidence="2" type="ORF">PF66_04185</name>
</gene>
<keyword evidence="3" id="KW-1185">Reference proteome</keyword>
<dbReference type="AlphaFoldDB" id="A0A0M9GER9"/>
<dbReference type="Proteomes" id="UP000037931">
    <property type="component" value="Unassembled WGS sequence"/>
</dbReference>
<organism evidence="2 3">
    <name type="scientific">Pseudomonas asplenii</name>
    <dbReference type="NCBI Taxonomy" id="53407"/>
    <lineage>
        <taxon>Bacteria</taxon>
        <taxon>Pseudomonadati</taxon>
        <taxon>Pseudomonadota</taxon>
        <taxon>Gammaproteobacteria</taxon>
        <taxon>Pseudomonadales</taxon>
        <taxon>Pseudomonadaceae</taxon>
        <taxon>Pseudomonas</taxon>
    </lineage>
</organism>
<reference evidence="2 3" key="1">
    <citation type="journal article" date="2015" name="PLoS ONE">
        <title>Rice-Infecting Pseudomonas Genomes Are Highly Accessorized and Harbor Multiple Putative Virulence Mechanisms to Cause Sheath Brown Rot.</title>
        <authorList>
            <person name="Quibod I.L."/>
            <person name="Grande G."/>
            <person name="Oreiro E.G."/>
            <person name="Borja F.N."/>
            <person name="Dossa G.S."/>
            <person name="Mauleon R."/>
            <person name="Cruz C.V."/>
            <person name="Oliva R."/>
        </authorList>
    </citation>
    <scope>NUCLEOTIDE SEQUENCE [LARGE SCALE GENOMIC DNA]</scope>
    <source>
        <strain evidence="2 3">IRRI 6609</strain>
    </source>
</reference>
<proteinExistence type="predicted"/>
<evidence type="ECO:0000313" key="2">
    <source>
        <dbReference type="EMBL" id="KPA89333.1"/>
    </source>
</evidence>
<sequence length="420" mass="47170">MFSHVVALYRSVGTPEIRHGIFSYEGPANAIIRTALSDCSKLTAAYGSLELYRLEGNELEFEFHLPGNENGRFYSGLKEFVQRNGALGKGRFPSNVYIHELAWADCDDVTPPPIQALKQVCRLVELLTQLAVGVDRESDPDAYNLFFALPPDGEKPPRTFLLSTRVGVTLIDHPLSHIGLLEEILHPKNETKAHVSERKLMMCMAVASVIENHQEDGNLLSTIVKEWREVLSTYRVNLQTYVYRFSFDRARRELAQAEVDYGSKLSGVLGDIAGKMLALPVSFAALVPLHAAKSWFEAAVYLIGLCVVTMVLLLVLHNQRLQVERLLHSFNVIFDEFKSKLPTYPLKLQSLLQTTIEQVDRQGKSLTSTFQMLQWLAWLPALLACVVVVVKYRETLGALIFELPASATLPEVLMPWFLSP</sequence>
<comment type="caution">
    <text evidence="2">The sequence shown here is derived from an EMBL/GenBank/DDBJ whole genome shotgun (WGS) entry which is preliminary data.</text>
</comment>
<feature type="transmembrane region" description="Helical" evidence="1">
    <location>
        <begin position="298"/>
        <end position="316"/>
    </location>
</feature>